<organism evidence="2 3">
    <name type="scientific">Romanomermis culicivorax</name>
    <name type="common">Nematode worm</name>
    <dbReference type="NCBI Taxonomy" id="13658"/>
    <lineage>
        <taxon>Eukaryota</taxon>
        <taxon>Metazoa</taxon>
        <taxon>Ecdysozoa</taxon>
        <taxon>Nematoda</taxon>
        <taxon>Enoplea</taxon>
        <taxon>Dorylaimia</taxon>
        <taxon>Mermithida</taxon>
        <taxon>Mermithoidea</taxon>
        <taxon>Mermithidae</taxon>
        <taxon>Romanomermis</taxon>
    </lineage>
</organism>
<dbReference type="AlphaFoldDB" id="A0A915L5H6"/>
<keyword evidence="2" id="KW-1185">Reference proteome</keyword>
<evidence type="ECO:0000313" key="3">
    <source>
        <dbReference type="WBParaSite" id="nRc.2.0.1.t45030-RA"/>
    </source>
</evidence>
<proteinExistence type="predicted"/>
<dbReference type="Proteomes" id="UP000887565">
    <property type="component" value="Unplaced"/>
</dbReference>
<reference evidence="3" key="1">
    <citation type="submission" date="2022-11" db="UniProtKB">
        <authorList>
            <consortium name="WormBaseParasite"/>
        </authorList>
    </citation>
    <scope>IDENTIFICATION</scope>
</reference>
<dbReference type="WBParaSite" id="nRc.2.0.1.t45030-RA">
    <property type="protein sequence ID" value="nRc.2.0.1.t45030-RA"/>
    <property type="gene ID" value="nRc.2.0.1.g45030"/>
</dbReference>
<name>A0A915L5H6_ROMCU</name>
<accession>A0A915L5H6</accession>
<protein>
    <submittedName>
        <fullName evidence="3">Uncharacterized protein</fullName>
    </submittedName>
</protein>
<evidence type="ECO:0000313" key="2">
    <source>
        <dbReference type="Proteomes" id="UP000887565"/>
    </source>
</evidence>
<sequence>HPHCSSSSSWTTNFPKFALNLTNRYYLPSHNIKYESTDFLCRYSYYDGKPPGLEMVSSFSDHEEEEEETNSKIDYSSDQDMFQLSQ</sequence>
<feature type="compositionally biased region" description="Polar residues" evidence="1">
    <location>
        <begin position="72"/>
        <end position="86"/>
    </location>
</feature>
<feature type="region of interest" description="Disordered" evidence="1">
    <location>
        <begin position="55"/>
        <end position="86"/>
    </location>
</feature>
<evidence type="ECO:0000256" key="1">
    <source>
        <dbReference type="SAM" id="MobiDB-lite"/>
    </source>
</evidence>